<dbReference type="AlphaFoldDB" id="A0A812UPC6"/>
<feature type="compositionally biased region" description="Low complexity" evidence="10">
    <location>
        <begin position="298"/>
        <end position="309"/>
    </location>
</feature>
<keyword evidence="14" id="KW-1185">Reference proteome</keyword>
<feature type="compositionally biased region" description="Acidic residues" evidence="10">
    <location>
        <begin position="310"/>
        <end position="324"/>
    </location>
</feature>
<organism evidence="13 14">
    <name type="scientific">Symbiodinium pilosum</name>
    <name type="common">Dinoflagellate</name>
    <dbReference type="NCBI Taxonomy" id="2952"/>
    <lineage>
        <taxon>Eukaryota</taxon>
        <taxon>Sar</taxon>
        <taxon>Alveolata</taxon>
        <taxon>Dinophyceae</taxon>
        <taxon>Suessiales</taxon>
        <taxon>Symbiodiniaceae</taxon>
        <taxon>Symbiodinium</taxon>
    </lineage>
</organism>
<accession>A0A812UPC6</accession>
<feature type="region of interest" description="Disordered" evidence="10">
    <location>
        <begin position="785"/>
        <end position="855"/>
    </location>
</feature>
<feature type="compositionally biased region" description="Basic and acidic residues" evidence="10">
    <location>
        <begin position="838"/>
        <end position="848"/>
    </location>
</feature>
<dbReference type="GO" id="GO:0004674">
    <property type="term" value="F:protein serine/threonine kinase activity"/>
    <property type="evidence" value="ECO:0007669"/>
    <property type="project" value="UniProtKB-KW"/>
</dbReference>
<evidence type="ECO:0000256" key="9">
    <source>
        <dbReference type="PROSITE-ProRule" id="PRU10141"/>
    </source>
</evidence>
<evidence type="ECO:0000256" key="3">
    <source>
        <dbReference type="ARBA" id="ARBA00022679"/>
    </source>
</evidence>
<evidence type="ECO:0000256" key="7">
    <source>
        <dbReference type="ARBA" id="ARBA00047899"/>
    </source>
</evidence>
<evidence type="ECO:0000256" key="8">
    <source>
        <dbReference type="ARBA" id="ARBA00048679"/>
    </source>
</evidence>
<comment type="catalytic activity">
    <reaction evidence="8">
        <text>L-seryl-[protein] + ATP = O-phospho-L-seryl-[protein] + ADP + H(+)</text>
        <dbReference type="Rhea" id="RHEA:17989"/>
        <dbReference type="Rhea" id="RHEA-COMP:9863"/>
        <dbReference type="Rhea" id="RHEA-COMP:11604"/>
        <dbReference type="ChEBI" id="CHEBI:15378"/>
        <dbReference type="ChEBI" id="CHEBI:29999"/>
        <dbReference type="ChEBI" id="CHEBI:30616"/>
        <dbReference type="ChEBI" id="CHEBI:83421"/>
        <dbReference type="ChEBI" id="CHEBI:456216"/>
        <dbReference type="EC" id="2.7.11.1"/>
    </reaction>
</comment>
<sequence>MMQSSGEAREMRPLPQLPSPQLQQAPTTQYVVAPGDEVLSYHAYVGKLRNRVVTVSVITAVCFVLSAVIQLFFGLLSWQTLQKKLDYLAEVEAIPELSSFLQLAPHMLLTSAVPAILYALLAGGLFTLCGMCGARADNECCACCYCCCNACCCVLSIVSLLLSAALINVMSTSSDAAQIWFETCDPTLCYPAGHATDPKMTVDCLAPAVWDAYRPQLDGPHLPQQCPPMYLVCKGAFDEDEPSRARSLRSLVLDWAIGALVNSWSSLLSQVPKAGDGLESLEAGSTQQVPAEDDMDEATATASQAQAESSGDEEYGSDGQDGQEADQGPHEDDSDMGTLSENRLDESAEGDADGQVEDGMDGDGSQDPEPEEPWAGGEEIEDSDGSLQRLAKESQDMAKVLSSPMPDDPLSVCSPSKIISLYNVAREEAPDIFNACTNLVVVRVCCLLPTLVLFVLGSVWGHELWTKLSAGHMQPAVQRYVLSNVQMTHMSEPLMVQSDLSVPQSQALQSQHAHHAPDRRQVPHEKVLERIHGNLYSIVGEAVDEIKNEEQKWSRQEMVKRIVGYIFKACKAPELLHQPWQEVARTVVQSGMASYHAACGERTWFWQLGLGNAFTSAVWELLQVRSRPAAHYQDVQDFVVKEFERLLDQTLLTKGVWDATALTFGDETVRAKVYKAVYNTHQTALDELLDDSRPIDDARKVEKFTRRWLEASMQRAWSSIENVETVLTPGQVTRLFQNLMAPFGEGHEYTCIPITLIETIGRPPRNWKFLKMAVQDMFREWKEGAATARPAKRRKAPAPITDETTPEEDGARIEAEEVTPNGTNGSAAHEEDMEDQLSEPKDIEPKTEEDADEAVMGHPECTSAEECTGGPHLSLVRHLVEEDDPGDVYCEACWAGYVEENPDLMGVWEARAINAFPLQLIRKLHMQRLHFSMMQNGDRIVKLGLSISWREKVGPDFASCAVAPPALKDYGYEDLKVIGRGQYGKAASGMAHLVRSEGDEQYYIAKTIDLTCLSAKERETAKQEVALLSRLNHPNIVSYKDNFFMGANQDTLVIIMQYCEGGDLATYIKDMLKKKTRIDEYQIMHYFVQILQALQYIHGERILHRDLKTSNLFLMKSKSVVKLGDFGISRVLEGSIEAAITVVGTPYYMSPEVCENKPYTFKSDVWSLGCCLYELCMLKHAFSADNLLGLVYKIVSDKYEPIPERYTPQLNTLIQRMLEKNAEQRPSVRDLLADAYVQSFMNAAVQNRHTSPKLSTGSIANASSTVCP</sequence>
<dbReference type="Gene3D" id="3.30.200.20">
    <property type="entry name" value="Phosphorylase Kinase, domain 1"/>
    <property type="match status" value="1"/>
</dbReference>
<name>A0A812UPC6_SYMPI</name>
<feature type="transmembrane region" description="Helical" evidence="11">
    <location>
        <begin position="142"/>
        <end position="167"/>
    </location>
</feature>
<keyword evidence="11" id="KW-0472">Membrane</keyword>
<evidence type="ECO:0000313" key="14">
    <source>
        <dbReference type="Proteomes" id="UP000649617"/>
    </source>
</evidence>
<keyword evidence="2" id="KW-0723">Serine/threonine-protein kinase</keyword>
<comment type="catalytic activity">
    <reaction evidence="7">
        <text>L-threonyl-[protein] + ATP = O-phospho-L-threonyl-[protein] + ADP + H(+)</text>
        <dbReference type="Rhea" id="RHEA:46608"/>
        <dbReference type="Rhea" id="RHEA-COMP:11060"/>
        <dbReference type="Rhea" id="RHEA-COMP:11605"/>
        <dbReference type="ChEBI" id="CHEBI:15378"/>
        <dbReference type="ChEBI" id="CHEBI:30013"/>
        <dbReference type="ChEBI" id="CHEBI:30616"/>
        <dbReference type="ChEBI" id="CHEBI:61977"/>
        <dbReference type="ChEBI" id="CHEBI:456216"/>
        <dbReference type="EC" id="2.7.11.1"/>
    </reaction>
</comment>
<dbReference type="Pfam" id="PF00069">
    <property type="entry name" value="Pkinase"/>
    <property type="match status" value="1"/>
</dbReference>
<feature type="transmembrane region" description="Helical" evidence="11">
    <location>
        <begin position="107"/>
        <end position="130"/>
    </location>
</feature>
<feature type="binding site" evidence="9">
    <location>
        <position position="1006"/>
    </location>
    <ligand>
        <name>ATP</name>
        <dbReference type="ChEBI" id="CHEBI:30616"/>
    </ligand>
</feature>
<feature type="transmembrane region" description="Helical" evidence="11">
    <location>
        <begin position="52"/>
        <end position="78"/>
    </location>
</feature>
<protein>
    <recommendedName>
        <fullName evidence="1">non-specific serine/threonine protein kinase</fullName>
        <ecNumber evidence="1">2.7.11.1</ecNumber>
    </recommendedName>
</protein>
<feature type="region of interest" description="Disordered" evidence="10">
    <location>
        <begin position="1"/>
        <end position="23"/>
    </location>
</feature>
<feature type="domain" description="Protein kinase" evidence="12">
    <location>
        <begin position="972"/>
        <end position="1237"/>
    </location>
</feature>
<keyword evidence="11" id="KW-1133">Transmembrane helix</keyword>
<dbReference type="PROSITE" id="PS00108">
    <property type="entry name" value="PROTEIN_KINASE_ST"/>
    <property type="match status" value="1"/>
</dbReference>
<keyword evidence="11" id="KW-0812">Transmembrane</keyword>
<evidence type="ECO:0000256" key="5">
    <source>
        <dbReference type="ARBA" id="ARBA00022777"/>
    </source>
</evidence>
<reference evidence="13" key="1">
    <citation type="submission" date="2021-02" db="EMBL/GenBank/DDBJ databases">
        <authorList>
            <person name="Dougan E. K."/>
            <person name="Rhodes N."/>
            <person name="Thang M."/>
            <person name="Chan C."/>
        </authorList>
    </citation>
    <scope>NUCLEOTIDE SEQUENCE</scope>
</reference>
<dbReference type="CDD" id="cd08215">
    <property type="entry name" value="STKc_Nek"/>
    <property type="match status" value="1"/>
</dbReference>
<dbReference type="PANTHER" id="PTHR44899">
    <property type="entry name" value="CAMK FAMILY PROTEIN KINASE"/>
    <property type="match status" value="1"/>
</dbReference>
<keyword evidence="6 9" id="KW-0067">ATP-binding</keyword>
<evidence type="ECO:0000259" key="12">
    <source>
        <dbReference type="PROSITE" id="PS50011"/>
    </source>
</evidence>
<dbReference type="PANTHER" id="PTHR44899:SF7">
    <property type="entry name" value="NIMA-RELATED KINASE"/>
    <property type="match status" value="1"/>
</dbReference>
<dbReference type="InterPro" id="IPR017441">
    <property type="entry name" value="Protein_kinase_ATP_BS"/>
</dbReference>
<keyword evidence="4 9" id="KW-0547">Nucleotide-binding</keyword>
<dbReference type="GO" id="GO:0005524">
    <property type="term" value="F:ATP binding"/>
    <property type="evidence" value="ECO:0007669"/>
    <property type="project" value="UniProtKB-UniRule"/>
</dbReference>
<gene>
    <name evidence="13" type="primary">NEK4</name>
    <name evidence="13" type="ORF">SPIL2461_LOCUS15742</name>
</gene>
<evidence type="ECO:0000256" key="11">
    <source>
        <dbReference type="SAM" id="Phobius"/>
    </source>
</evidence>
<keyword evidence="5" id="KW-0418">Kinase</keyword>
<dbReference type="Proteomes" id="UP000649617">
    <property type="component" value="Unassembled WGS sequence"/>
</dbReference>
<comment type="caution">
    <text evidence="13">The sequence shown here is derived from an EMBL/GenBank/DDBJ whole genome shotgun (WGS) entry which is preliminary data.</text>
</comment>
<evidence type="ECO:0000313" key="13">
    <source>
        <dbReference type="EMBL" id="CAE7590470.1"/>
    </source>
</evidence>
<dbReference type="OrthoDB" id="409894at2759"/>
<dbReference type="PROSITE" id="PS50011">
    <property type="entry name" value="PROTEIN_KINASE_DOM"/>
    <property type="match status" value="1"/>
</dbReference>
<dbReference type="EMBL" id="CAJNIZ010039446">
    <property type="protein sequence ID" value="CAE7590470.1"/>
    <property type="molecule type" value="Genomic_DNA"/>
</dbReference>
<keyword evidence="3" id="KW-0808">Transferase</keyword>
<dbReference type="PROSITE" id="PS00107">
    <property type="entry name" value="PROTEIN_KINASE_ATP"/>
    <property type="match status" value="1"/>
</dbReference>
<evidence type="ECO:0000256" key="10">
    <source>
        <dbReference type="SAM" id="MobiDB-lite"/>
    </source>
</evidence>
<evidence type="ECO:0000256" key="6">
    <source>
        <dbReference type="ARBA" id="ARBA00022840"/>
    </source>
</evidence>
<evidence type="ECO:0000256" key="4">
    <source>
        <dbReference type="ARBA" id="ARBA00022741"/>
    </source>
</evidence>
<proteinExistence type="predicted"/>
<evidence type="ECO:0000256" key="1">
    <source>
        <dbReference type="ARBA" id="ARBA00012513"/>
    </source>
</evidence>
<dbReference type="SUPFAM" id="SSF56112">
    <property type="entry name" value="Protein kinase-like (PK-like)"/>
    <property type="match status" value="1"/>
</dbReference>
<dbReference type="InterPro" id="IPR000719">
    <property type="entry name" value="Prot_kinase_dom"/>
</dbReference>
<feature type="compositionally biased region" description="Acidic residues" evidence="10">
    <location>
        <begin position="347"/>
        <end position="384"/>
    </location>
</feature>
<dbReference type="InterPro" id="IPR051131">
    <property type="entry name" value="NEK_Ser/Thr_kinase_NIMA"/>
</dbReference>
<dbReference type="Gene3D" id="1.10.510.10">
    <property type="entry name" value="Transferase(Phosphotransferase) domain 1"/>
    <property type="match status" value="1"/>
</dbReference>
<dbReference type="SMART" id="SM00220">
    <property type="entry name" value="S_TKc"/>
    <property type="match status" value="1"/>
</dbReference>
<dbReference type="InterPro" id="IPR008271">
    <property type="entry name" value="Ser/Thr_kinase_AS"/>
</dbReference>
<feature type="region of interest" description="Disordered" evidence="10">
    <location>
        <begin position="282"/>
        <end position="385"/>
    </location>
</feature>
<evidence type="ECO:0000256" key="2">
    <source>
        <dbReference type="ARBA" id="ARBA00022527"/>
    </source>
</evidence>
<dbReference type="EC" id="2.7.11.1" evidence="1"/>
<dbReference type="InterPro" id="IPR011009">
    <property type="entry name" value="Kinase-like_dom_sf"/>
</dbReference>